<feature type="compositionally biased region" description="Polar residues" evidence="1">
    <location>
        <begin position="289"/>
        <end position="303"/>
    </location>
</feature>
<feature type="region of interest" description="Disordered" evidence="1">
    <location>
        <begin position="289"/>
        <end position="328"/>
    </location>
</feature>
<evidence type="ECO:0000313" key="4">
    <source>
        <dbReference type="Proteomes" id="UP000494165"/>
    </source>
</evidence>
<organism evidence="3 4">
    <name type="scientific">Cloeon dipterum</name>
    <dbReference type="NCBI Taxonomy" id="197152"/>
    <lineage>
        <taxon>Eukaryota</taxon>
        <taxon>Metazoa</taxon>
        <taxon>Ecdysozoa</taxon>
        <taxon>Arthropoda</taxon>
        <taxon>Hexapoda</taxon>
        <taxon>Insecta</taxon>
        <taxon>Pterygota</taxon>
        <taxon>Palaeoptera</taxon>
        <taxon>Ephemeroptera</taxon>
        <taxon>Pisciforma</taxon>
        <taxon>Baetidae</taxon>
        <taxon>Cloeon</taxon>
    </lineage>
</organism>
<comment type="caution">
    <text evidence="3">The sequence shown here is derived from an EMBL/GenBank/DDBJ whole genome shotgun (WGS) entry which is preliminary data.</text>
</comment>
<keyword evidence="4" id="KW-1185">Reference proteome</keyword>
<reference evidence="3 4" key="1">
    <citation type="submission" date="2020-04" db="EMBL/GenBank/DDBJ databases">
        <authorList>
            <person name="Alioto T."/>
            <person name="Alioto T."/>
            <person name="Gomez Garrido J."/>
        </authorList>
    </citation>
    <scope>NUCLEOTIDE SEQUENCE [LARGE SCALE GENOMIC DNA]</scope>
</reference>
<dbReference type="PANTHER" id="PTHR34347">
    <property type="entry name" value="DNA REPAIR-SCAFFOLDING PROTEIN SPIDR"/>
    <property type="match status" value="1"/>
</dbReference>
<dbReference type="InterPro" id="IPR028032">
    <property type="entry name" value="DUF4503"/>
</dbReference>
<dbReference type="GO" id="GO:0000228">
    <property type="term" value="C:nuclear chromosome"/>
    <property type="evidence" value="ECO:0007669"/>
    <property type="project" value="TreeGrafter"/>
</dbReference>
<evidence type="ECO:0000313" key="3">
    <source>
        <dbReference type="EMBL" id="CAB3367648.1"/>
    </source>
</evidence>
<sequence length="918" mass="101867">MWKTMYHTQTILFQKWQRFMNDFCGSQQRSRPLFCSSPVLAPRGPQCSQQDLIDWSSSDEEAGGAKSNAPSNVSSSIVVRLDFDTVDPWATGLSKPSVTKVAVKQEDKSDHVTDERALSPILVRNARKSQVDDEDLFKSQEDLPASPILEVKRRKSPVLRRKRRNVSENLNAATPQKVQIIEEPPSPIISAHRRPERLHRRKTHVCNVETQPIMLVESPTKSPDIRNRSVASISPVPSPKVVWRKALNMDFEIVDASQAEECPGEQLIECPSSQDTKISAGLQIQSASSVSDTLPTSQNLHSDSSAKDLTGSIPPLDSAKKKRKPKKNGLLEKLQRLKNRQRSSCRIWLHLKQKGEKLTKGLTLQMSGVSSIGSSAVVSGTFTHNLKQIVIICDQEQVSKVNVKPSDFVTIYPPWQTFDAAWSGATIILSPSIFEKVEPPADFDLNKQGNKQEELKIKELSCQCSKDPSIHPSKCTTTLKESKELLDLLLMPNALIDGCMLRAVEELESSNQVIESQFLDFPIGDAVEVHAKSATAPLRLKLTCQKIFFSRRSTLVMSKGSQILEDVWTMLGNDSTGAFCFVELKGGLKSSFKEGDSYWLQGLSLHKRLDIARRSDVVSLISDLSPEWKSATHVFKFLAGRGCVLEKCSQVQPWLPQQFSQLKLALQDANIGCRQTVIMKYLAFESSNLYVTDLSASSEKIPYVVINIKQRTVIPELIPGTIIVIRDMLICRDTFTTDEFTSVFKAENLPFYKGSVASSWIEQAYLDRLKKVDVKIPNLSPQVENHQLVLVKGTICGVDEDNSCAWPVCSNCGGESLDDLPNDVMCCLDCHSEGPFSNKVALSVYISPSRGYNCSKDDSTKILIKLLQSASESILPLGWEENKTIGVEAVLGQEIGPFVCCVTCSDGSNSVSLCQVPF</sequence>
<evidence type="ECO:0000259" key="2">
    <source>
        <dbReference type="Pfam" id="PF14951"/>
    </source>
</evidence>
<dbReference type="InterPro" id="IPR053054">
    <property type="entry name" value="DNA_repair-scaffolding"/>
</dbReference>
<accession>A0A8S1CDL7</accession>
<dbReference type="PANTHER" id="PTHR34347:SF1">
    <property type="entry name" value="DNA REPAIR-SCAFFOLDING PROTEIN"/>
    <property type="match status" value="1"/>
</dbReference>
<gene>
    <name evidence="3" type="ORF">CLODIP_2_CD02075</name>
</gene>
<dbReference type="Proteomes" id="UP000494165">
    <property type="component" value="Unassembled WGS sequence"/>
</dbReference>
<dbReference type="Pfam" id="PF14951">
    <property type="entry name" value="DUF4503"/>
    <property type="match status" value="1"/>
</dbReference>
<dbReference type="AlphaFoldDB" id="A0A8S1CDL7"/>
<dbReference type="GO" id="GO:0005654">
    <property type="term" value="C:nucleoplasm"/>
    <property type="evidence" value="ECO:0007669"/>
    <property type="project" value="TreeGrafter"/>
</dbReference>
<dbReference type="OrthoDB" id="1914453at2759"/>
<dbReference type="GO" id="GO:0000724">
    <property type="term" value="P:double-strand break repair via homologous recombination"/>
    <property type="evidence" value="ECO:0007669"/>
    <property type="project" value="TreeGrafter"/>
</dbReference>
<feature type="domain" description="DUF4503" evidence="2">
    <location>
        <begin position="773"/>
        <end position="904"/>
    </location>
</feature>
<name>A0A8S1CDL7_9INSE</name>
<proteinExistence type="predicted"/>
<evidence type="ECO:0000256" key="1">
    <source>
        <dbReference type="SAM" id="MobiDB-lite"/>
    </source>
</evidence>
<protein>
    <recommendedName>
        <fullName evidence="2">DUF4503 domain-containing protein</fullName>
    </recommendedName>
</protein>
<dbReference type="GO" id="GO:0070202">
    <property type="term" value="P:regulation of establishment of protein localization to chromosome"/>
    <property type="evidence" value="ECO:0007669"/>
    <property type="project" value="TreeGrafter"/>
</dbReference>
<dbReference type="EMBL" id="CADEPI010000032">
    <property type="protein sequence ID" value="CAB3367648.1"/>
    <property type="molecule type" value="Genomic_DNA"/>
</dbReference>